<evidence type="ECO:0000313" key="8">
    <source>
        <dbReference type="Proteomes" id="UP000268094"/>
    </source>
</evidence>
<dbReference type="InterPro" id="IPR036390">
    <property type="entry name" value="WH_DNA-bd_sf"/>
</dbReference>
<sequence>MRVRRGLGWRYRQGLVRLRSWARTTASRVWAPVARTSGGRFAADIILAGRTVARGFMGENLRLRAAALTYISMFSLVPLLTVGLVLLRTLHQEQFQKKLRFVISEVLAPGVSEESAALLDRFLHPGSSIAVGSIGFLAVLMSAGSLLRHIDGAVNELWGIRRQRPWLTRLSIYAGLLLLGPIFLAISFSGTGRVRLLLQTHAPSAPLFIGMGTMLIAIGSLTLLYLWTPFAHVRVRSALAGGLVAGVGWMVAKQVYAEFAARSFLYNPLYASLGALPLFLAWVYVSWLVMLFGARLSYAVEHVSFRDSLFAFGSHPRAYELVAARVAQDVTLCWVDGLTPPLPRELATRLRVPESLVHEVVDRLVEARLLERARRGGLRPARDPAELTLADSTLAVHGVMISGGSETWTGPRAPGFEQFEPLFQAADCAGVDLLRRTRWMDLVTPLRPGLLAPVAPEAPKAAAGSGNP</sequence>
<keyword evidence="2" id="KW-1003">Cell membrane</keyword>
<name>A0A3A8IN72_9BACT</name>
<evidence type="ECO:0000313" key="7">
    <source>
        <dbReference type="EMBL" id="RKG83906.1"/>
    </source>
</evidence>
<evidence type="ECO:0000256" key="5">
    <source>
        <dbReference type="ARBA" id="ARBA00023136"/>
    </source>
</evidence>
<dbReference type="PANTHER" id="PTHR30213">
    <property type="entry name" value="INNER MEMBRANE PROTEIN YHJD"/>
    <property type="match status" value="1"/>
</dbReference>
<evidence type="ECO:0000256" key="1">
    <source>
        <dbReference type="ARBA" id="ARBA00004651"/>
    </source>
</evidence>
<dbReference type="EMBL" id="RAVZ01000169">
    <property type="protein sequence ID" value="RKG83906.1"/>
    <property type="molecule type" value="Genomic_DNA"/>
</dbReference>
<protein>
    <submittedName>
        <fullName evidence="7">YihY family inner membrane protein</fullName>
    </submittedName>
</protein>
<dbReference type="GO" id="GO:0005886">
    <property type="term" value="C:plasma membrane"/>
    <property type="evidence" value="ECO:0007669"/>
    <property type="project" value="UniProtKB-SubCell"/>
</dbReference>
<gene>
    <name evidence="7" type="ORF">D7V88_23235</name>
</gene>
<dbReference type="OrthoDB" id="9808671at2"/>
<feature type="transmembrane region" description="Helical" evidence="6">
    <location>
        <begin position="208"/>
        <end position="227"/>
    </location>
</feature>
<dbReference type="Pfam" id="PF03631">
    <property type="entry name" value="Virul_fac_BrkB"/>
    <property type="match status" value="1"/>
</dbReference>
<dbReference type="SUPFAM" id="SSF46785">
    <property type="entry name" value="Winged helix' DNA-binding domain"/>
    <property type="match status" value="1"/>
</dbReference>
<evidence type="ECO:0000256" key="2">
    <source>
        <dbReference type="ARBA" id="ARBA00022475"/>
    </source>
</evidence>
<evidence type="ECO:0000256" key="4">
    <source>
        <dbReference type="ARBA" id="ARBA00022989"/>
    </source>
</evidence>
<dbReference type="NCBIfam" id="TIGR00765">
    <property type="entry name" value="yihY_not_rbn"/>
    <property type="match status" value="1"/>
</dbReference>
<dbReference type="InterPro" id="IPR036388">
    <property type="entry name" value="WH-like_DNA-bd_sf"/>
</dbReference>
<dbReference type="InterPro" id="IPR017039">
    <property type="entry name" value="Virul_fac_BrkB"/>
</dbReference>
<evidence type="ECO:0000256" key="3">
    <source>
        <dbReference type="ARBA" id="ARBA00022692"/>
    </source>
</evidence>
<feature type="transmembrane region" description="Helical" evidence="6">
    <location>
        <begin position="170"/>
        <end position="188"/>
    </location>
</feature>
<feature type="transmembrane region" description="Helical" evidence="6">
    <location>
        <begin position="269"/>
        <end position="292"/>
    </location>
</feature>
<keyword evidence="5 6" id="KW-0472">Membrane</keyword>
<evidence type="ECO:0000256" key="6">
    <source>
        <dbReference type="SAM" id="Phobius"/>
    </source>
</evidence>
<keyword evidence="3 6" id="KW-0812">Transmembrane</keyword>
<keyword evidence="4 6" id="KW-1133">Transmembrane helix</keyword>
<dbReference type="Gene3D" id="1.10.10.10">
    <property type="entry name" value="Winged helix-like DNA-binding domain superfamily/Winged helix DNA-binding domain"/>
    <property type="match status" value="1"/>
</dbReference>
<accession>A0A3A8IN72</accession>
<comment type="subcellular location">
    <subcellularLocation>
        <location evidence="1">Cell membrane</location>
        <topology evidence="1">Multi-pass membrane protein</topology>
    </subcellularLocation>
</comment>
<dbReference type="AlphaFoldDB" id="A0A3A8IN72"/>
<feature type="transmembrane region" description="Helical" evidence="6">
    <location>
        <begin position="129"/>
        <end position="150"/>
    </location>
</feature>
<proteinExistence type="predicted"/>
<organism evidence="7 8">
    <name type="scientific">Corallococcus terminator</name>
    <dbReference type="NCBI Taxonomy" id="2316733"/>
    <lineage>
        <taxon>Bacteria</taxon>
        <taxon>Pseudomonadati</taxon>
        <taxon>Myxococcota</taxon>
        <taxon>Myxococcia</taxon>
        <taxon>Myxococcales</taxon>
        <taxon>Cystobacterineae</taxon>
        <taxon>Myxococcaceae</taxon>
        <taxon>Corallococcus</taxon>
    </lineage>
</organism>
<comment type="caution">
    <text evidence="7">The sequence shown here is derived from an EMBL/GenBank/DDBJ whole genome shotgun (WGS) entry which is preliminary data.</text>
</comment>
<dbReference type="PANTHER" id="PTHR30213:SF0">
    <property type="entry name" value="UPF0761 MEMBRANE PROTEIN YIHY"/>
    <property type="match status" value="1"/>
</dbReference>
<feature type="transmembrane region" description="Helical" evidence="6">
    <location>
        <begin position="67"/>
        <end position="87"/>
    </location>
</feature>
<reference evidence="8" key="1">
    <citation type="submission" date="2018-09" db="EMBL/GenBank/DDBJ databases">
        <authorList>
            <person name="Livingstone P.G."/>
            <person name="Whitworth D.E."/>
        </authorList>
    </citation>
    <scope>NUCLEOTIDE SEQUENCE [LARGE SCALE GENOMIC DNA]</scope>
    <source>
        <strain evidence="8">CA054A</strain>
    </source>
</reference>
<keyword evidence="8" id="KW-1185">Reference proteome</keyword>
<dbReference type="Proteomes" id="UP000268094">
    <property type="component" value="Unassembled WGS sequence"/>
</dbReference>